<dbReference type="InterPro" id="IPR007492">
    <property type="entry name" value="LytTR_DNA-bd_dom"/>
</dbReference>
<dbReference type="InterPro" id="IPR001789">
    <property type="entry name" value="Sig_transdc_resp-reg_receiver"/>
</dbReference>
<dbReference type="AlphaFoldDB" id="A0A0M4T7U8"/>
<feature type="domain" description="HTH LytTR-type" evidence="4">
    <location>
        <begin position="140"/>
        <end position="244"/>
    </location>
</feature>
<dbReference type="InterPro" id="IPR046947">
    <property type="entry name" value="LytR-like"/>
</dbReference>
<dbReference type="EMBL" id="CP012678">
    <property type="protein sequence ID" value="ALF59796.1"/>
    <property type="molecule type" value="Genomic_DNA"/>
</dbReference>
<dbReference type="PANTHER" id="PTHR37299:SF1">
    <property type="entry name" value="STAGE 0 SPORULATION PROTEIN A HOMOLOG"/>
    <property type="match status" value="1"/>
</dbReference>
<organism evidence="5 6">
    <name type="scientific">Psychrobacter urativorans</name>
    <dbReference type="NCBI Taxonomy" id="45610"/>
    <lineage>
        <taxon>Bacteria</taxon>
        <taxon>Pseudomonadati</taxon>
        <taxon>Pseudomonadota</taxon>
        <taxon>Gammaproteobacteria</taxon>
        <taxon>Moraxellales</taxon>
        <taxon>Moraxellaceae</taxon>
        <taxon>Psychrobacter</taxon>
    </lineage>
</organism>
<dbReference type="Pfam" id="PF04397">
    <property type="entry name" value="LytTR"/>
    <property type="match status" value="1"/>
</dbReference>
<dbReference type="PROSITE" id="PS50110">
    <property type="entry name" value="RESPONSE_REGULATORY"/>
    <property type="match status" value="1"/>
</dbReference>
<protein>
    <submittedName>
        <fullName evidence="5">Chemotaxis protein CheY</fullName>
    </submittedName>
</protein>
<dbReference type="Gene3D" id="3.40.50.2300">
    <property type="match status" value="1"/>
</dbReference>
<dbReference type="GO" id="GO:0003677">
    <property type="term" value="F:DNA binding"/>
    <property type="evidence" value="ECO:0007669"/>
    <property type="project" value="InterPro"/>
</dbReference>
<dbReference type="InterPro" id="IPR011006">
    <property type="entry name" value="CheY-like_superfamily"/>
</dbReference>
<dbReference type="OrthoDB" id="236568at2"/>
<dbReference type="GO" id="GO:0000156">
    <property type="term" value="F:phosphorelay response regulator activity"/>
    <property type="evidence" value="ECO:0007669"/>
    <property type="project" value="InterPro"/>
</dbReference>
<accession>A0A0M4T7U8</accession>
<feature type="domain" description="Response regulatory" evidence="3">
    <location>
        <begin position="2"/>
        <end position="115"/>
    </location>
</feature>
<dbReference type="SUPFAM" id="SSF52172">
    <property type="entry name" value="CheY-like"/>
    <property type="match status" value="1"/>
</dbReference>
<keyword evidence="2" id="KW-0597">Phosphoprotein</keyword>
<dbReference type="PANTHER" id="PTHR37299">
    <property type="entry name" value="TRANSCRIPTIONAL REGULATOR-RELATED"/>
    <property type="match status" value="1"/>
</dbReference>
<evidence type="ECO:0000313" key="6">
    <source>
        <dbReference type="Proteomes" id="UP000059847"/>
    </source>
</evidence>
<proteinExistence type="predicted"/>
<reference evidence="5 6" key="1">
    <citation type="submission" date="2015-09" db="EMBL/GenBank/DDBJ databases">
        <title>Complete genome of Psychrobacter urativorans R10.10B.</title>
        <authorList>
            <person name="See-Too W.S."/>
            <person name="Chan K.G."/>
        </authorList>
    </citation>
    <scope>NUCLEOTIDE SEQUENCE [LARGE SCALE GENOMIC DNA]</scope>
    <source>
        <strain evidence="5 6">R10.10B</strain>
    </source>
</reference>
<dbReference type="Gene3D" id="2.40.50.1020">
    <property type="entry name" value="LytTr DNA-binding domain"/>
    <property type="match status" value="1"/>
</dbReference>
<feature type="modified residue" description="4-aspartylphosphate" evidence="2">
    <location>
        <position position="52"/>
    </location>
</feature>
<evidence type="ECO:0000313" key="5">
    <source>
        <dbReference type="EMBL" id="ALF59796.1"/>
    </source>
</evidence>
<dbReference type="SMART" id="SM00850">
    <property type="entry name" value="LytTR"/>
    <property type="match status" value="1"/>
</dbReference>
<keyword evidence="6" id="KW-1185">Reference proteome</keyword>
<dbReference type="Proteomes" id="UP000059847">
    <property type="component" value="Chromosome"/>
</dbReference>
<evidence type="ECO:0000259" key="3">
    <source>
        <dbReference type="PROSITE" id="PS50110"/>
    </source>
</evidence>
<dbReference type="PROSITE" id="PS50930">
    <property type="entry name" value="HTH_LYTTR"/>
    <property type="match status" value="1"/>
</dbReference>
<name>A0A0M4T7U8_9GAMM</name>
<evidence type="ECO:0000259" key="4">
    <source>
        <dbReference type="PROSITE" id="PS50930"/>
    </source>
</evidence>
<dbReference type="KEGG" id="pur:AOC03_06895"/>
<gene>
    <name evidence="5" type="ORF">AOC03_06895</name>
</gene>
<evidence type="ECO:0000256" key="1">
    <source>
        <dbReference type="ARBA" id="ARBA00023012"/>
    </source>
</evidence>
<evidence type="ECO:0000256" key="2">
    <source>
        <dbReference type="PROSITE-ProRule" id="PRU00169"/>
    </source>
</evidence>
<dbReference type="Pfam" id="PF00072">
    <property type="entry name" value="Response_reg"/>
    <property type="match status" value="1"/>
</dbReference>
<keyword evidence="1" id="KW-0902">Two-component regulatory system</keyword>
<dbReference type="STRING" id="45610.AOC03_06895"/>
<dbReference type="SMART" id="SM00448">
    <property type="entry name" value="REC"/>
    <property type="match status" value="1"/>
</dbReference>
<sequence length="245" mass="27847">MRIVVCDDEPLARERLVRIVQESGHEVVAQAMTGAEAITAVKMQQPDVILLDIRMPEMDGVRCATALNELDHPPAIIFVTAYDHYAIAAFKANAIGYLLKPANKDELLEALGKAKNLNAAQLNEIRKLEDPTARPLREHIAARTHRGVELINLKDIYYCTADQKYVKVHHKEGVVLIDDTLKELEQEFSERLFRVHRNAIINLSYLDFLETIDSGQYQVRFKGIDETLAVSRRHLPALRDKIQNM</sequence>
<dbReference type="RefSeq" id="WP_062534504.1">
    <property type="nucleotide sequence ID" value="NZ_CP012678.1"/>
</dbReference>